<evidence type="ECO:0000313" key="2">
    <source>
        <dbReference type="Proteomes" id="UP001055811"/>
    </source>
</evidence>
<comment type="caution">
    <text evidence="1">The sequence shown here is derived from an EMBL/GenBank/DDBJ whole genome shotgun (WGS) entry which is preliminary data.</text>
</comment>
<proteinExistence type="predicted"/>
<accession>A0ACB8ZRZ6</accession>
<reference evidence="2" key="1">
    <citation type="journal article" date="2022" name="Mol. Ecol. Resour.">
        <title>The genomes of chicory, endive, great burdock and yacon provide insights into Asteraceae palaeo-polyploidization history and plant inulin production.</title>
        <authorList>
            <person name="Fan W."/>
            <person name="Wang S."/>
            <person name="Wang H."/>
            <person name="Wang A."/>
            <person name="Jiang F."/>
            <person name="Liu H."/>
            <person name="Zhao H."/>
            <person name="Xu D."/>
            <person name="Zhang Y."/>
        </authorList>
    </citation>
    <scope>NUCLEOTIDE SEQUENCE [LARGE SCALE GENOMIC DNA]</scope>
    <source>
        <strain evidence="2">cv. Punajuju</strain>
    </source>
</reference>
<dbReference type="Proteomes" id="UP001055811">
    <property type="component" value="Linkage Group LG08"/>
</dbReference>
<gene>
    <name evidence="1" type="ORF">L2E82_44720</name>
</gene>
<sequence>MKVINTIIKKKDYLGHIPEIRKKMLAIEFENHSFKHQRESRRKQKTIDHVAKEQKELEEKIVKATKEKVNADAKAKEREERRANLDE</sequence>
<keyword evidence="2" id="KW-1185">Reference proteome</keyword>
<organism evidence="1 2">
    <name type="scientific">Cichorium intybus</name>
    <name type="common">Chicory</name>
    <dbReference type="NCBI Taxonomy" id="13427"/>
    <lineage>
        <taxon>Eukaryota</taxon>
        <taxon>Viridiplantae</taxon>
        <taxon>Streptophyta</taxon>
        <taxon>Embryophyta</taxon>
        <taxon>Tracheophyta</taxon>
        <taxon>Spermatophyta</taxon>
        <taxon>Magnoliopsida</taxon>
        <taxon>eudicotyledons</taxon>
        <taxon>Gunneridae</taxon>
        <taxon>Pentapetalae</taxon>
        <taxon>asterids</taxon>
        <taxon>campanulids</taxon>
        <taxon>Asterales</taxon>
        <taxon>Asteraceae</taxon>
        <taxon>Cichorioideae</taxon>
        <taxon>Cichorieae</taxon>
        <taxon>Cichoriinae</taxon>
        <taxon>Cichorium</taxon>
    </lineage>
</organism>
<evidence type="ECO:0000313" key="1">
    <source>
        <dbReference type="EMBL" id="KAI3700104.1"/>
    </source>
</evidence>
<name>A0ACB8ZRZ6_CICIN</name>
<dbReference type="EMBL" id="CM042016">
    <property type="protein sequence ID" value="KAI3700104.1"/>
    <property type="molecule type" value="Genomic_DNA"/>
</dbReference>
<protein>
    <submittedName>
        <fullName evidence="1">Uncharacterized protein</fullName>
    </submittedName>
</protein>
<reference evidence="1 2" key="2">
    <citation type="journal article" date="2022" name="Mol. Ecol. Resour.">
        <title>The genomes of chicory, endive, great burdock and yacon provide insights into Asteraceae paleo-polyploidization history and plant inulin production.</title>
        <authorList>
            <person name="Fan W."/>
            <person name="Wang S."/>
            <person name="Wang H."/>
            <person name="Wang A."/>
            <person name="Jiang F."/>
            <person name="Liu H."/>
            <person name="Zhao H."/>
            <person name="Xu D."/>
            <person name="Zhang Y."/>
        </authorList>
    </citation>
    <scope>NUCLEOTIDE SEQUENCE [LARGE SCALE GENOMIC DNA]</scope>
    <source>
        <strain evidence="2">cv. Punajuju</strain>
        <tissue evidence="1">Leaves</tissue>
    </source>
</reference>